<dbReference type="SMART" id="SM00072">
    <property type="entry name" value="GuKc"/>
    <property type="match status" value="1"/>
</dbReference>
<evidence type="ECO:0000313" key="12">
    <source>
        <dbReference type="Proteomes" id="UP000002881"/>
    </source>
</evidence>
<dbReference type="InterPro" id="IPR008145">
    <property type="entry name" value="GK/Ca_channel_bsu"/>
</dbReference>
<keyword evidence="7 9" id="KW-0067">ATP-binding</keyword>
<dbReference type="GeneID" id="87106573"/>
<comment type="similarity">
    <text evidence="1 9">Belongs to the guanylate kinase family.</text>
</comment>
<dbReference type="FunFam" id="3.30.63.10:FF:000002">
    <property type="entry name" value="Guanylate kinase 1"/>
    <property type="match status" value="1"/>
</dbReference>
<reference evidence="11 12" key="1">
    <citation type="journal article" date="2012" name="Genome Biol. Evol.">
        <title>Genome Sequence of the Mesophilic Thermotogales Bacterium Mesotoga prima MesG1.Ag.4.2 Reveals the Largest Thermotogales Genome To Date.</title>
        <authorList>
            <person name="Zhaxybayeva O."/>
            <person name="Swithers K.S."/>
            <person name="Foght J."/>
            <person name="Green A.G."/>
            <person name="Bruce D."/>
            <person name="Detter C."/>
            <person name="Han S."/>
            <person name="Teshima H."/>
            <person name="Han J."/>
            <person name="Woyke T."/>
            <person name="Pitluck S."/>
            <person name="Nolan M."/>
            <person name="Ivanova N."/>
            <person name="Pati A."/>
            <person name="Land M.L."/>
            <person name="Dlutek M."/>
            <person name="Doolittle W.F."/>
            <person name="Noll K.M."/>
            <person name="Nesbo C.L."/>
        </authorList>
    </citation>
    <scope>NUCLEOTIDE SEQUENCE [LARGE SCALE GENOMIC DNA]</scope>
    <source>
        <strain evidence="12">mesG1.Ag.4.2</strain>
    </source>
</reference>
<feature type="domain" description="Guanylate kinase-like" evidence="10">
    <location>
        <begin position="3"/>
        <end position="181"/>
    </location>
</feature>
<dbReference type="Proteomes" id="UP000002881">
    <property type="component" value="Chromosome"/>
</dbReference>
<dbReference type="Pfam" id="PF00625">
    <property type="entry name" value="Guanylate_kin"/>
    <property type="match status" value="1"/>
</dbReference>
<sequence length="207" mass="24130">MKGIVFVMSGPSGAGKTSILREVLRSNNNLDFSVSYATRERRPEEVQGKDYFFVTPEEFKRLQKEDEFLEWAKVHGNYYGTSRHQVSKSVDLGRDILLDVDIQGAMSLMSKLRDAVYIFVAPPSYEELISRLQSRGTEDTQSLRTRLEDAKWELEQVKNFQYLVINDNLKHSVSQFEAIITAERLRVDRMVREKGERFLFEEKTYDN</sequence>
<dbReference type="InterPro" id="IPR008144">
    <property type="entry name" value="Guanylate_kin-like_dom"/>
</dbReference>
<evidence type="ECO:0000256" key="8">
    <source>
        <dbReference type="ARBA" id="ARBA00030128"/>
    </source>
</evidence>
<evidence type="ECO:0000256" key="7">
    <source>
        <dbReference type="ARBA" id="ARBA00022840"/>
    </source>
</evidence>
<dbReference type="GO" id="GO:0004385">
    <property type="term" value="F:GMP kinase activity"/>
    <property type="evidence" value="ECO:0007669"/>
    <property type="project" value="UniProtKB-UniRule"/>
</dbReference>
<evidence type="ECO:0000256" key="2">
    <source>
        <dbReference type="ARBA" id="ARBA00012961"/>
    </source>
</evidence>
<accession>I2F3E3</accession>
<dbReference type="HOGENOM" id="CLU_001715_1_2_0"/>
<dbReference type="InterPro" id="IPR027417">
    <property type="entry name" value="P-loop_NTPase"/>
</dbReference>
<dbReference type="EMBL" id="CP003532">
    <property type="protein sequence ID" value="AFK06446.1"/>
    <property type="molecule type" value="Genomic_DNA"/>
</dbReference>
<evidence type="ECO:0000256" key="9">
    <source>
        <dbReference type="HAMAP-Rule" id="MF_00328"/>
    </source>
</evidence>
<keyword evidence="4 9" id="KW-0808">Transferase</keyword>
<feature type="binding site" evidence="9">
    <location>
        <begin position="10"/>
        <end position="17"/>
    </location>
    <ligand>
        <name>ATP</name>
        <dbReference type="ChEBI" id="CHEBI:30616"/>
    </ligand>
</feature>
<organism evidence="11 12">
    <name type="scientific">Mesotoga prima MesG1.Ag.4.2</name>
    <dbReference type="NCBI Taxonomy" id="660470"/>
    <lineage>
        <taxon>Bacteria</taxon>
        <taxon>Thermotogati</taxon>
        <taxon>Thermotogota</taxon>
        <taxon>Thermotogae</taxon>
        <taxon>Kosmotogales</taxon>
        <taxon>Kosmotogaceae</taxon>
        <taxon>Mesotoga</taxon>
    </lineage>
</organism>
<dbReference type="GO" id="GO:0005829">
    <property type="term" value="C:cytosol"/>
    <property type="evidence" value="ECO:0007669"/>
    <property type="project" value="TreeGrafter"/>
</dbReference>
<keyword evidence="9" id="KW-0963">Cytoplasm</keyword>
<evidence type="ECO:0000256" key="3">
    <source>
        <dbReference type="ARBA" id="ARBA00016296"/>
    </source>
</evidence>
<dbReference type="Gene3D" id="3.30.63.10">
    <property type="entry name" value="Guanylate Kinase phosphate binding domain"/>
    <property type="match status" value="1"/>
</dbReference>
<dbReference type="STRING" id="660470.Theba_0729"/>
<keyword evidence="12" id="KW-1185">Reference proteome</keyword>
<dbReference type="KEGG" id="mpg:Theba_0729"/>
<dbReference type="eggNOG" id="COG0194">
    <property type="taxonomic scope" value="Bacteria"/>
</dbReference>
<dbReference type="PANTHER" id="PTHR23117">
    <property type="entry name" value="GUANYLATE KINASE-RELATED"/>
    <property type="match status" value="1"/>
</dbReference>
<comment type="catalytic activity">
    <reaction evidence="9">
        <text>GMP + ATP = GDP + ADP</text>
        <dbReference type="Rhea" id="RHEA:20780"/>
        <dbReference type="ChEBI" id="CHEBI:30616"/>
        <dbReference type="ChEBI" id="CHEBI:58115"/>
        <dbReference type="ChEBI" id="CHEBI:58189"/>
        <dbReference type="ChEBI" id="CHEBI:456216"/>
        <dbReference type="EC" id="2.7.4.8"/>
    </reaction>
</comment>
<name>I2F3E3_9BACT</name>
<dbReference type="SUPFAM" id="SSF52540">
    <property type="entry name" value="P-loop containing nucleoside triphosphate hydrolases"/>
    <property type="match status" value="1"/>
</dbReference>
<evidence type="ECO:0000256" key="6">
    <source>
        <dbReference type="ARBA" id="ARBA00022777"/>
    </source>
</evidence>
<dbReference type="RefSeq" id="WP_014730504.1">
    <property type="nucleotide sequence ID" value="NC_017934.1"/>
</dbReference>
<comment type="subcellular location">
    <subcellularLocation>
        <location evidence="9">Cytoplasm</location>
    </subcellularLocation>
</comment>
<gene>
    <name evidence="9" type="primary">gmk</name>
    <name evidence="11" type="ORF">Theba_0729</name>
</gene>
<dbReference type="CDD" id="cd00071">
    <property type="entry name" value="GMPK"/>
    <property type="match status" value="1"/>
</dbReference>
<dbReference type="GO" id="GO:0005524">
    <property type="term" value="F:ATP binding"/>
    <property type="evidence" value="ECO:0007669"/>
    <property type="project" value="UniProtKB-UniRule"/>
</dbReference>
<comment type="function">
    <text evidence="9">Essential for recycling GMP and indirectly, cGMP.</text>
</comment>
<proteinExistence type="inferred from homology"/>
<dbReference type="Gene3D" id="3.40.50.300">
    <property type="entry name" value="P-loop containing nucleotide triphosphate hydrolases"/>
    <property type="match status" value="1"/>
</dbReference>
<dbReference type="InterPro" id="IPR017665">
    <property type="entry name" value="Guanylate_kinase"/>
</dbReference>
<dbReference type="AlphaFoldDB" id="I2F3E3"/>
<keyword evidence="5 9" id="KW-0547">Nucleotide-binding</keyword>
<evidence type="ECO:0000256" key="4">
    <source>
        <dbReference type="ARBA" id="ARBA00022679"/>
    </source>
</evidence>
<evidence type="ECO:0000313" key="11">
    <source>
        <dbReference type="EMBL" id="AFK06446.1"/>
    </source>
</evidence>
<dbReference type="NCBIfam" id="TIGR03263">
    <property type="entry name" value="guanyl_kin"/>
    <property type="match status" value="1"/>
</dbReference>
<dbReference type="PANTHER" id="PTHR23117:SF13">
    <property type="entry name" value="GUANYLATE KINASE"/>
    <property type="match status" value="1"/>
</dbReference>
<evidence type="ECO:0000259" key="10">
    <source>
        <dbReference type="PROSITE" id="PS50052"/>
    </source>
</evidence>
<dbReference type="EC" id="2.7.4.8" evidence="2 9"/>
<protein>
    <recommendedName>
        <fullName evidence="3 9">Guanylate kinase</fullName>
        <ecNumber evidence="2 9">2.7.4.8</ecNumber>
    </recommendedName>
    <alternativeName>
        <fullName evidence="8 9">GMP kinase</fullName>
    </alternativeName>
</protein>
<dbReference type="PROSITE" id="PS50052">
    <property type="entry name" value="GUANYLATE_KINASE_2"/>
    <property type="match status" value="1"/>
</dbReference>
<evidence type="ECO:0000256" key="1">
    <source>
        <dbReference type="ARBA" id="ARBA00005790"/>
    </source>
</evidence>
<keyword evidence="6 9" id="KW-0418">Kinase</keyword>
<evidence type="ECO:0000256" key="5">
    <source>
        <dbReference type="ARBA" id="ARBA00022741"/>
    </source>
</evidence>
<dbReference type="HAMAP" id="MF_00328">
    <property type="entry name" value="Guanylate_kinase"/>
    <property type="match status" value="1"/>
</dbReference>